<dbReference type="EMBL" id="JACIDC010000020">
    <property type="protein sequence ID" value="MBB4042126.1"/>
    <property type="molecule type" value="Genomic_DNA"/>
</dbReference>
<dbReference type="AlphaFoldDB" id="A0A7W6IIJ3"/>
<proteinExistence type="predicted"/>
<evidence type="ECO:0000313" key="1">
    <source>
        <dbReference type="EMBL" id="MBB4042126.1"/>
    </source>
</evidence>
<organism evidence="1 2">
    <name type="scientific">Microvirga flocculans</name>
    <dbReference type="NCBI Taxonomy" id="217168"/>
    <lineage>
        <taxon>Bacteria</taxon>
        <taxon>Pseudomonadati</taxon>
        <taxon>Pseudomonadota</taxon>
        <taxon>Alphaproteobacteria</taxon>
        <taxon>Hyphomicrobiales</taxon>
        <taxon>Methylobacteriaceae</taxon>
        <taxon>Microvirga</taxon>
    </lineage>
</organism>
<accession>A0A7W6IIJ3</accession>
<reference evidence="1 2" key="1">
    <citation type="submission" date="2020-08" db="EMBL/GenBank/DDBJ databases">
        <title>Genomic Encyclopedia of Type Strains, Phase IV (KMG-IV): sequencing the most valuable type-strain genomes for metagenomic binning, comparative biology and taxonomic classification.</title>
        <authorList>
            <person name="Goeker M."/>
        </authorList>
    </citation>
    <scope>NUCLEOTIDE SEQUENCE [LARGE SCALE GENOMIC DNA]</scope>
    <source>
        <strain evidence="1 2">DSM 15743</strain>
    </source>
</reference>
<gene>
    <name evidence="1" type="ORF">GGR34_003811</name>
</gene>
<keyword evidence="2" id="KW-1185">Reference proteome</keyword>
<dbReference type="Proteomes" id="UP000519439">
    <property type="component" value="Unassembled WGS sequence"/>
</dbReference>
<comment type="caution">
    <text evidence="1">The sequence shown here is derived from an EMBL/GenBank/DDBJ whole genome shotgun (WGS) entry which is preliminary data.</text>
</comment>
<dbReference type="RefSeq" id="WP_027317212.1">
    <property type="nucleotide sequence ID" value="NZ_JACIDC010000020.1"/>
</dbReference>
<protein>
    <submittedName>
        <fullName evidence="1">Uncharacterized protein</fullName>
    </submittedName>
</protein>
<evidence type="ECO:0000313" key="2">
    <source>
        <dbReference type="Proteomes" id="UP000519439"/>
    </source>
</evidence>
<name>A0A7W6IIJ3_9HYPH</name>
<sequence>MGMILSFPIRAIMFPTFGTSIASQLRFFGNAPSALNIPEDLGDERSVDGITRFAGREARPAYEKSCFRIRRNSSGILDDFAMPGAGGSERNIVVEIAVT</sequence>